<reference evidence="2" key="1">
    <citation type="journal article" date="2017" name="Nat. Commun.">
        <title>The asparagus genome sheds light on the origin and evolution of a young Y chromosome.</title>
        <authorList>
            <person name="Harkess A."/>
            <person name="Zhou J."/>
            <person name="Xu C."/>
            <person name="Bowers J.E."/>
            <person name="Van der Hulst R."/>
            <person name="Ayyampalayam S."/>
            <person name="Mercati F."/>
            <person name="Riccardi P."/>
            <person name="McKain M.R."/>
            <person name="Kakrana A."/>
            <person name="Tang H."/>
            <person name="Ray J."/>
            <person name="Groenendijk J."/>
            <person name="Arikit S."/>
            <person name="Mathioni S.M."/>
            <person name="Nakano M."/>
            <person name="Shan H."/>
            <person name="Telgmann-Rauber A."/>
            <person name="Kanno A."/>
            <person name="Yue Z."/>
            <person name="Chen H."/>
            <person name="Li W."/>
            <person name="Chen Y."/>
            <person name="Xu X."/>
            <person name="Zhang Y."/>
            <person name="Luo S."/>
            <person name="Chen H."/>
            <person name="Gao J."/>
            <person name="Mao Z."/>
            <person name="Pires J.C."/>
            <person name="Luo M."/>
            <person name="Kudrna D."/>
            <person name="Wing R.A."/>
            <person name="Meyers B.C."/>
            <person name="Yi K."/>
            <person name="Kong H."/>
            <person name="Lavrijsen P."/>
            <person name="Sunseri F."/>
            <person name="Falavigna A."/>
            <person name="Ye Y."/>
            <person name="Leebens-Mack J.H."/>
            <person name="Chen G."/>
        </authorList>
    </citation>
    <scope>NUCLEOTIDE SEQUENCE [LARGE SCALE GENOMIC DNA]</scope>
    <source>
        <strain evidence="2">cv. DH0086</strain>
    </source>
</reference>
<organism evidence="1 2">
    <name type="scientific">Asparagus officinalis</name>
    <name type="common">Garden asparagus</name>
    <dbReference type="NCBI Taxonomy" id="4686"/>
    <lineage>
        <taxon>Eukaryota</taxon>
        <taxon>Viridiplantae</taxon>
        <taxon>Streptophyta</taxon>
        <taxon>Embryophyta</taxon>
        <taxon>Tracheophyta</taxon>
        <taxon>Spermatophyta</taxon>
        <taxon>Magnoliopsida</taxon>
        <taxon>Liliopsida</taxon>
        <taxon>Asparagales</taxon>
        <taxon>Asparagaceae</taxon>
        <taxon>Asparagoideae</taxon>
        <taxon>Asparagus</taxon>
    </lineage>
</organism>
<proteinExistence type="predicted"/>
<keyword evidence="2" id="KW-1185">Reference proteome</keyword>
<dbReference type="Gramene" id="ONK68593">
    <property type="protein sequence ID" value="ONK68593"/>
    <property type="gene ID" value="A4U43_C05F13750"/>
</dbReference>
<dbReference type="AlphaFoldDB" id="A0A5P1ESG7"/>
<name>A0A5P1ESG7_ASPOF</name>
<accession>A0A5P1ESG7</accession>
<dbReference type="Proteomes" id="UP000243459">
    <property type="component" value="Chromosome 5"/>
</dbReference>
<evidence type="ECO:0000313" key="1">
    <source>
        <dbReference type="EMBL" id="ONK68593.1"/>
    </source>
</evidence>
<dbReference type="EMBL" id="CM007385">
    <property type="protein sequence ID" value="ONK68593.1"/>
    <property type="molecule type" value="Genomic_DNA"/>
</dbReference>
<sequence>MASYQVHFKPTSILFSPLTYKQAQVNKFYQTITSGMFAKASNAWCHVPQRASTNNLARKYFYTGKNYWLRIKLSTHNLWPRGQFWIKSISFYQKNSNGLALPPLSPPKIHSNTKTLKDTSNQEIAFTLKQTEIPKKTRLQHIEPQINKDNSEI</sequence>
<evidence type="ECO:0000313" key="2">
    <source>
        <dbReference type="Proteomes" id="UP000243459"/>
    </source>
</evidence>
<gene>
    <name evidence="1" type="ORF">A4U43_C05F13750</name>
</gene>
<protein>
    <submittedName>
        <fullName evidence="1">Uncharacterized protein</fullName>
    </submittedName>
</protein>